<dbReference type="PRINTS" id="PR00385">
    <property type="entry name" value="P450"/>
</dbReference>
<dbReference type="PANTHER" id="PTHR24305">
    <property type="entry name" value="CYTOCHROME P450"/>
    <property type="match status" value="1"/>
</dbReference>
<evidence type="ECO:0000256" key="1">
    <source>
        <dbReference type="ARBA" id="ARBA00001971"/>
    </source>
</evidence>
<keyword evidence="6" id="KW-0503">Monooxygenase</keyword>
<name>A0ABR3PIA9_9PEZI</name>
<proteinExistence type="inferred from homology"/>
<dbReference type="InterPro" id="IPR002401">
    <property type="entry name" value="Cyt_P450_E_grp-I"/>
</dbReference>
<keyword evidence="5 6" id="KW-0408">Iron</keyword>
<evidence type="ECO:0000256" key="5">
    <source>
        <dbReference type="ARBA" id="ARBA00023004"/>
    </source>
</evidence>
<gene>
    <name evidence="7" type="ORF">AAFC00_003961</name>
</gene>
<comment type="caution">
    <text evidence="7">The sequence shown here is derived from an EMBL/GenBank/DDBJ whole genome shotgun (WGS) entry which is preliminary data.</text>
</comment>
<evidence type="ECO:0000256" key="6">
    <source>
        <dbReference type="RuleBase" id="RU000461"/>
    </source>
</evidence>
<keyword evidence="4 6" id="KW-0479">Metal-binding</keyword>
<dbReference type="InterPro" id="IPR001128">
    <property type="entry name" value="Cyt_P450"/>
</dbReference>
<dbReference type="InterPro" id="IPR017972">
    <property type="entry name" value="Cyt_P450_CS"/>
</dbReference>
<protein>
    <recommendedName>
        <fullName evidence="9">Cytochrome P450 monooxygenase</fullName>
    </recommendedName>
</protein>
<dbReference type="CDD" id="cd11058">
    <property type="entry name" value="CYP60B-like"/>
    <property type="match status" value="1"/>
</dbReference>
<dbReference type="InterPro" id="IPR050121">
    <property type="entry name" value="Cytochrome_P450_monoxygenase"/>
</dbReference>
<feature type="non-terminal residue" evidence="7">
    <location>
        <position position="1"/>
    </location>
</feature>
<dbReference type="PRINTS" id="PR00463">
    <property type="entry name" value="EP450I"/>
</dbReference>
<keyword evidence="6" id="KW-0560">Oxidoreductase</keyword>
<reference evidence="7 8" key="1">
    <citation type="submission" date="2024-07" db="EMBL/GenBank/DDBJ databases">
        <title>Draft sequence of the Neodothiora populina.</title>
        <authorList>
            <person name="Drown D.D."/>
            <person name="Schuette U.S."/>
            <person name="Buechlein A.B."/>
            <person name="Rusch D.R."/>
            <person name="Winton L.W."/>
            <person name="Adams G.A."/>
        </authorList>
    </citation>
    <scope>NUCLEOTIDE SEQUENCE [LARGE SCALE GENOMIC DNA]</scope>
    <source>
        <strain evidence="7 8">CPC 39397</strain>
    </source>
</reference>
<evidence type="ECO:0000256" key="3">
    <source>
        <dbReference type="ARBA" id="ARBA00022617"/>
    </source>
</evidence>
<evidence type="ECO:0000256" key="4">
    <source>
        <dbReference type="ARBA" id="ARBA00022723"/>
    </source>
</evidence>
<dbReference type="PROSITE" id="PS00086">
    <property type="entry name" value="CYTOCHROME_P450"/>
    <property type="match status" value="1"/>
</dbReference>
<organism evidence="7 8">
    <name type="scientific">Neodothiora populina</name>
    <dbReference type="NCBI Taxonomy" id="2781224"/>
    <lineage>
        <taxon>Eukaryota</taxon>
        <taxon>Fungi</taxon>
        <taxon>Dikarya</taxon>
        <taxon>Ascomycota</taxon>
        <taxon>Pezizomycotina</taxon>
        <taxon>Dothideomycetes</taxon>
        <taxon>Dothideomycetidae</taxon>
        <taxon>Dothideales</taxon>
        <taxon>Dothioraceae</taxon>
        <taxon>Neodothiora</taxon>
    </lineage>
</organism>
<keyword evidence="8" id="KW-1185">Reference proteome</keyword>
<evidence type="ECO:0008006" key="9">
    <source>
        <dbReference type="Google" id="ProtNLM"/>
    </source>
</evidence>
<dbReference type="Gene3D" id="1.10.630.10">
    <property type="entry name" value="Cytochrome P450"/>
    <property type="match status" value="1"/>
</dbReference>
<evidence type="ECO:0000313" key="8">
    <source>
        <dbReference type="Proteomes" id="UP001562354"/>
    </source>
</evidence>
<comment type="cofactor">
    <cofactor evidence="1">
        <name>heme</name>
        <dbReference type="ChEBI" id="CHEBI:30413"/>
    </cofactor>
</comment>
<dbReference type="PANTHER" id="PTHR24305:SF210">
    <property type="entry name" value="CYTOCHROME P450 MONOOXYGENASE ASQL-RELATED"/>
    <property type="match status" value="1"/>
</dbReference>
<dbReference type="Proteomes" id="UP001562354">
    <property type="component" value="Unassembled WGS sequence"/>
</dbReference>
<comment type="similarity">
    <text evidence="2 6">Belongs to the cytochrome P450 family.</text>
</comment>
<dbReference type="Pfam" id="PF00067">
    <property type="entry name" value="p450"/>
    <property type="match status" value="1"/>
</dbReference>
<dbReference type="SUPFAM" id="SSF48264">
    <property type="entry name" value="Cytochrome P450"/>
    <property type="match status" value="1"/>
</dbReference>
<dbReference type="InterPro" id="IPR036396">
    <property type="entry name" value="Cyt_P450_sf"/>
</dbReference>
<sequence>SLLCYGLSAIYSVYFHPLSHIPGPWYMAASRIPYIIATIKGSTPTFMSDLHESYGDVVRYTPNEVSFISGETAWADIYGFRTGRNKGTGSFEKDRVWYAPSVDDVDSMVRAHGAHHGRQRRILSHAFSTQALKQQEGLVMQYVDLLVSRLKEVTSRSDAAVDMSKWYNWTTFDIISDLTFGKSLGCLADLATHPYVDLIMNFIKAFGMYYVQSYWPWVNYLGSFVVDPSIAAKGKEADDWFRSQTHKRLADQTRRPDFMHMILAHRYDYGQGEGISDGEIVSNAANLLAAGTDTTSIVLSTATFMMLTRPEESSKLKAEVRERFTSSDEITVDAASQLPYLNAFITEAMRHKPPVPAGFVRKVPLGGAEISGYHIPGNCDASVSVSQYAAYHSARNFALPNSFIPERWIEGADSRFASDNKATFQPFSFGPRNCIGKNLAWMEMRMLLAKMVVNFDFEMDERSKSWDTDMPVLALWQRPELFVKVKEVKRASGSTLPL</sequence>
<dbReference type="EMBL" id="JBFMKM010000005">
    <property type="protein sequence ID" value="KAL1305797.1"/>
    <property type="molecule type" value="Genomic_DNA"/>
</dbReference>
<keyword evidence="3 6" id="KW-0349">Heme</keyword>
<dbReference type="GeneID" id="95977661"/>
<accession>A0ABR3PIA9</accession>
<dbReference type="RefSeq" id="XP_069202070.1">
    <property type="nucleotide sequence ID" value="XM_069348429.1"/>
</dbReference>
<evidence type="ECO:0000313" key="7">
    <source>
        <dbReference type="EMBL" id="KAL1305797.1"/>
    </source>
</evidence>
<evidence type="ECO:0000256" key="2">
    <source>
        <dbReference type="ARBA" id="ARBA00010617"/>
    </source>
</evidence>